<feature type="transmembrane region" description="Helical" evidence="7">
    <location>
        <begin position="142"/>
        <end position="163"/>
    </location>
</feature>
<feature type="transmembrane region" description="Helical" evidence="7">
    <location>
        <begin position="201"/>
        <end position="218"/>
    </location>
</feature>
<dbReference type="InterPro" id="IPR049326">
    <property type="entry name" value="Rhodopsin_dom_fungi"/>
</dbReference>
<keyword evidence="4 7" id="KW-0472">Membrane</keyword>
<organism evidence="9 10">
    <name type="scientific">Lentithecium fluviatile CBS 122367</name>
    <dbReference type="NCBI Taxonomy" id="1168545"/>
    <lineage>
        <taxon>Eukaryota</taxon>
        <taxon>Fungi</taxon>
        <taxon>Dikarya</taxon>
        <taxon>Ascomycota</taxon>
        <taxon>Pezizomycotina</taxon>
        <taxon>Dothideomycetes</taxon>
        <taxon>Pleosporomycetidae</taxon>
        <taxon>Pleosporales</taxon>
        <taxon>Massarineae</taxon>
        <taxon>Lentitheciaceae</taxon>
        <taxon>Lentithecium</taxon>
    </lineage>
</organism>
<accession>A0A6G1JPC3</accession>
<dbReference type="Pfam" id="PF20684">
    <property type="entry name" value="Fung_rhodopsin"/>
    <property type="match status" value="1"/>
</dbReference>
<evidence type="ECO:0000256" key="1">
    <source>
        <dbReference type="ARBA" id="ARBA00004141"/>
    </source>
</evidence>
<name>A0A6G1JPC3_9PLEO</name>
<evidence type="ECO:0000256" key="2">
    <source>
        <dbReference type="ARBA" id="ARBA00022692"/>
    </source>
</evidence>
<evidence type="ECO:0000256" key="5">
    <source>
        <dbReference type="ARBA" id="ARBA00038359"/>
    </source>
</evidence>
<feature type="domain" description="Rhodopsin" evidence="8">
    <location>
        <begin position="37"/>
        <end position="294"/>
    </location>
</feature>
<evidence type="ECO:0000313" key="9">
    <source>
        <dbReference type="EMBL" id="KAF2692091.1"/>
    </source>
</evidence>
<feature type="transmembrane region" description="Helical" evidence="7">
    <location>
        <begin position="20"/>
        <end position="41"/>
    </location>
</feature>
<evidence type="ECO:0000259" key="8">
    <source>
        <dbReference type="Pfam" id="PF20684"/>
    </source>
</evidence>
<dbReference type="OrthoDB" id="5391602at2759"/>
<feature type="transmembrane region" description="Helical" evidence="7">
    <location>
        <begin position="53"/>
        <end position="71"/>
    </location>
</feature>
<feature type="transmembrane region" description="Helical" evidence="7">
    <location>
        <begin position="230"/>
        <end position="253"/>
    </location>
</feature>
<reference evidence="9" key="1">
    <citation type="journal article" date="2020" name="Stud. Mycol.">
        <title>101 Dothideomycetes genomes: a test case for predicting lifestyles and emergence of pathogens.</title>
        <authorList>
            <person name="Haridas S."/>
            <person name="Albert R."/>
            <person name="Binder M."/>
            <person name="Bloem J."/>
            <person name="Labutti K."/>
            <person name="Salamov A."/>
            <person name="Andreopoulos B."/>
            <person name="Baker S."/>
            <person name="Barry K."/>
            <person name="Bills G."/>
            <person name="Bluhm B."/>
            <person name="Cannon C."/>
            <person name="Castanera R."/>
            <person name="Culley D."/>
            <person name="Daum C."/>
            <person name="Ezra D."/>
            <person name="Gonzalez J."/>
            <person name="Henrissat B."/>
            <person name="Kuo A."/>
            <person name="Liang C."/>
            <person name="Lipzen A."/>
            <person name="Lutzoni F."/>
            <person name="Magnuson J."/>
            <person name="Mondo S."/>
            <person name="Nolan M."/>
            <person name="Ohm R."/>
            <person name="Pangilinan J."/>
            <person name="Park H.-J."/>
            <person name="Ramirez L."/>
            <person name="Alfaro M."/>
            <person name="Sun H."/>
            <person name="Tritt A."/>
            <person name="Yoshinaga Y."/>
            <person name="Zwiers L.-H."/>
            <person name="Turgeon B."/>
            <person name="Goodwin S."/>
            <person name="Spatafora J."/>
            <person name="Crous P."/>
            <person name="Grigoriev I."/>
        </authorList>
    </citation>
    <scope>NUCLEOTIDE SEQUENCE</scope>
    <source>
        <strain evidence="9">CBS 122367</strain>
    </source>
</reference>
<evidence type="ECO:0000256" key="4">
    <source>
        <dbReference type="ARBA" id="ARBA00023136"/>
    </source>
</evidence>
<keyword evidence="10" id="KW-1185">Reference proteome</keyword>
<sequence length="371" mass="41500">MADQTPARVDTRYYQLADYNLGLAITFIFIDVIAVGLRVWARKKQKLDLEMDHWLLFPALILTIGSAATMIDSIKRHAMGYEIARPATQSHADLAASTEQIHNTSKAEYAMDLMIVPALCLIKLSFLAFYKRIFCVQKLATVRYIINTLMIFVILWGLAYWLVHLFICGTNFNAFWSSFEDLRTKCIESLKMELSFSITDFITDSIILIMPMPLLWQLQLQTSKKIAVSLVFLLGSGAVVSSAIRLAFCVKYVNDNFGAEDGDLVITGMMSWLLLEAYFGILAACLPTVRFLFRGLSPESVINSIRSNQEAAVTSPLRRRRDPSPSGVFVLEDDDAGSLTELDSADVPVPTEYQQTNDDSVEVLAEPSTGF</sequence>
<feature type="transmembrane region" description="Helical" evidence="7">
    <location>
        <begin position="273"/>
        <end position="293"/>
    </location>
</feature>
<gene>
    <name evidence="9" type="ORF">K458DRAFT_381916</name>
</gene>
<dbReference type="Proteomes" id="UP000799291">
    <property type="component" value="Unassembled WGS sequence"/>
</dbReference>
<proteinExistence type="inferred from homology"/>
<feature type="transmembrane region" description="Helical" evidence="7">
    <location>
        <begin position="109"/>
        <end position="130"/>
    </location>
</feature>
<evidence type="ECO:0000256" key="3">
    <source>
        <dbReference type="ARBA" id="ARBA00022989"/>
    </source>
</evidence>
<dbReference type="InterPro" id="IPR052337">
    <property type="entry name" value="SAT4-like"/>
</dbReference>
<comment type="similarity">
    <text evidence="5">Belongs to the SAT4 family.</text>
</comment>
<dbReference type="GO" id="GO:0016020">
    <property type="term" value="C:membrane"/>
    <property type="evidence" value="ECO:0007669"/>
    <property type="project" value="UniProtKB-SubCell"/>
</dbReference>
<feature type="region of interest" description="Disordered" evidence="6">
    <location>
        <begin position="333"/>
        <end position="371"/>
    </location>
</feature>
<evidence type="ECO:0000256" key="7">
    <source>
        <dbReference type="SAM" id="Phobius"/>
    </source>
</evidence>
<evidence type="ECO:0000256" key="6">
    <source>
        <dbReference type="SAM" id="MobiDB-lite"/>
    </source>
</evidence>
<protein>
    <recommendedName>
        <fullName evidence="8">Rhodopsin domain-containing protein</fullName>
    </recommendedName>
</protein>
<dbReference type="AlphaFoldDB" id="A0A6G1JPC3"/>
<keyword evidence="2 7" id="KW-0812">Transmembrane</keyword>
<evidence type="ECO:0000313" key="10">
    <source>
        <dbReference type="Proteomes" id="UP000799291"/>
    </source>
</evidence>
<keyword evidence="3 7" id="KW-1133">Transmembrane helix</keyword>
<comment type="subcellular location">
    <subcellularLocation>
        <location evidence="1">Membrane</location>
        <topology evidence="1">Multi-pass membrane protein</topology>
    </subcellularLocation>
</comment>
<dbReference type="PANTHER" id="PTHR33048:SF157">
    <property type="entry name" value="INTEGRAL MEMBRANE PROTEIN"/>
    <property type="match status" value="1"/>
</dbReference>
<dbReference type="EMBL" id="MU005569">
    <property type="protein sequence ID" value="KAF2692091.1"/>
    <property type="molecule type" value="Genomic_DNA"/>
</dbReference>
<dbReference type="PANTHER" id="PTHR33048">
    <property type="entry name" value="PTH11-LIKE INTEGRAL MEMBRANE PROTEIN (AFU_ORTHOLOGUE AFUA_5G11245)"/>
    <property type="match status" value="1"/>
</dbReference>